<protein>
    <submittedName>
        <fullName evidence="1">Uncharacterized protein</fullName>
    </submittedName>
</protein>
<dbReference type="EMBL" id="CP069028">
    <property type="protein sequence ID" value="QRC96249.1"/>
    <property type="molecule type" value="Genomic_DNA"/>
</dbReference>
<organism evidence="1 2">
    <name type="scientific">Phaeosphaeria nodorum (strain SN15 / ATCC MYA-4574 / FGSC 10173)</name>
    <name type="common">Glume blotch fungus</name>
    <name type="synonym">Parastagonospora nodorum</name>
    <dbReference type="NCBI Taxonomy" id="321614"/>
    <lineage>
        <taxon>Eukaryota</taxon>
        <taxon>Fungi</taxon>
        <taxon>Dikarya</taxon>
        <taxon>Ascomycota</taxon>
        <taxon>Pezizomycotina</taxon>
        <taxon>Dothideomycetes</taxon>
        <taxon>Pleosporomycetidae</taxon>
        <taxon>Pleosporales</taxon>
        <taxon>Pleosporineae</taxon>
        <taxon>Phaeosphaeriaceae</taxon>
        <taxon>Parastagonospora</taxon>
    </lineage>
</organism>
<evidence type="ECO:0000313" key="1">
    <source>
        <dbReference type="EMBL" id="QRC96249.1"/>
    </source>
</evidence>
<evidence type="ECO:0000313" key="2">
    <source>
        <dbReference type="Proteomes" id="UP000663193"/>
    </source>
</evidence>
<reference evidence="2" key="1">
    <citation type="journal article" date="2021" name="BMC Genomics">
        <title>Chromosome-level genome assembly and manually-curated proteome of model necrotroph Parastagonospora nodorum Sn15 reveals a genome-wide trove of candidate effector homologs, and redundancy of virulence-related functions within an accessory chromosome.</title>
        <authorList>
            <person name="Bertazzoni S."/>
            <person name="Jones D.A.B."/>
            <person name="Phan H.T."/>
            <person name="Tan K.-C."/>
            <person name="Hane J.K."/>
        </authorList>
    </citation>
    <scope>NUCLEOTIDE SEQUENCE [LARGE SCALE GENOMIC DNA]</scope>
    <source>
        <strain evidence="2">SN15 / ATCC MYA-4574 / FGSC 10173)</strain>
    </source>
</reference>
<accession>A0A7U2F000</accession>
<name>A0A7U2F000_PHANO</name>
<gene>
    <name evidence="1" type="ORF">JI435_300780</name>
</gene>
<keyword evidence="2" id="KW-1185">Reference proteome</keyword>
<dbReference type="AlphaFoldDB" id="A0A7U2F000"/>
<sequence>MWINIEPHRRKANVACDIRTQTLARVIVPRSYDLQVQRWPAILTRAVVLLSAVAINVNANVTCIAVYHYSLKIHREPITVHSKNMSCCFAGRENGWSMRNCRRMAPLPPPAPSLPRPQTNQDNLSRYWQFAWVQNIGIGPNTAAKIERTTAGSCRAQQRIRAAAETFDVPSRPASFLIDVPRDYTRRQSQEKAATKSTPFDAAESLRLRWLDKTGLLSVHVCWEKLHDGRCVHALASCTHSPFVLQRNKMRSSSHFFSRNGVGVTRT</sequence>
<dbReference type="Proteomes" id="UP000663193">
    <property type="component" value="Chromosome 6"/>
</dbReference>
<proteinExistence type="predicted"/>
<dbReference type="VEuPathDB" id="FungiDB:JI435_300780"/>